<reference evidence="1 2" key="1">
    <citation type="submission" date="2018-01" db="EMBL/GenBank/DDBJ databases">
        <title>A novel member of the phylum Bacteroidetes isolated from glacier ice.</title>
        <authorList>
            <person name="Liu Q."/>
            <person name="Xin Y.-H."/>
        </authorList>
    </citation>
    <scope>NUCLEOTIDE SEQUENCE [LARGE SCALE GENOMIC DNA]</scope>
    <source>
        <strain evidence="1 2">RB1R16</strain>
    </source>
</reference>
<comment type="caution">
    <text evidence="1">The sequence shown here is derived from an EMBL/GenBank/DDBJ whole genome shotgun (WGS) entry which is preliminary data.</text>
</comment>
<proteinExistence type="predicted"/>
<accession>A0A2S7T035</accession>
<gene>
    <name evidence="1" type="ORF">CJD36_000255</name>
</gene>
<sequence>MISGRWYGAHIKELDSMFKSSQHDIDTLGGNGNAATNLELYQTTNVDSLRHGLQLMHDSAEQLQAMAVHNTTFDFFTDSMVAISFGFRSDTSKWHFINDKQLEMTELTGEGKGSKIQMDVVTLTDDVLTLKFEMEESFSTVTFGRDKK</sequence>
<evidence type="ECO:0000313" key="2">
    <source>
        <dbReference type="Proteomes" id="UP000239872"/>
    </source>
</evidence>
<name>A0A2S7T035_9BACT</name>
<dbReference type="EMBL" id="PPSL01000001">
    <property type="protein sequence ID" value="PQJ12227.1"/>
    <property type="molecule type" value="Genomic_DNA"/>
</dbReference>
<keyword evidence="2" id="KW-1185">Reference proteome</keyword>
<dbReference type="AlphaFoldDB" id="A0A2S7T035"/>
<dbReference type="Proteomes" id="UP000239872">
    <property type="component" value="Unassembled WGS sequence"/>
</dbReference>
<evidence type="ECO:0008006" key="3">
    <source>
        <dbReference type="Google" id="ProtNLM"/>
    </source>
</evidence>
<evidence type="ECO:0000313" key="1">
    <source>
        <dbReference type="EMBL" id="PQJ12227.1"/>
    </source>
</evidence>
<protein>
    <recommendedName>
        <fullName evidence="3">Lipocalin-like domain-containing protein</fullName>
    </recommendedName>
</protein>
<organism evidence="1 2">
    <name type="scientific">Flavipsychrobacter stenotrophus</name>
    <dbReference type="NCBI Taxonomy" id="2077091"/>
    <lineage>
        <taxon>Bacteria</taxon>
        <taxon>Pseudomonadati</taxon>
        <taxon>Bacteroidota</taxon>
        <taxon>Chitinophagia</taxon>
        <taxon>Chitinophagales</taxon>
        <taxon>Chitinophagaceae</taxon>
        <taxon>Flavipsychrobacter</taxon>
    </lineage>
</organism>